<protein>
    <submittedName>
        <fullName evidence="2">Uncharacterized protein</fullName>
    </submittedName>
</protein>
<dbReference type="InParanoid" id="A0A803XQ01"/>
<name>A0A803XQ01_MELGA</name>
<keyword evidence="3" id="KW-1185">Reference proteome</keyword>
<proteinExistence type="predicted"/>
<accession>A0A803XQ01</accession>
<organism evidence="2 3">
    <name type="scientific">Meleagris gallopavo</name>
    <name type="common">Wild turkey</name>
    <dbReference type="NCBI Taxonomy" id="9103"/>
    <lineage>
        <taxon>Eukaryota</taxon>
        <taxon>Metazoa</taxon>
        <taxon>Chordata</taxon>
        <taxon>Craniata</taxon>
        <taxon>Vertebrata</taxon>
        <taxon>Euteleostomi</taxon>
        <taxon>Archelosauria</taxon>
        <taxon>Archosauria</taxon>
        <taxon>Dinosauria</taxon>
        <taxon>Saurischia</taxon>
        <taxon>Theropoda</taxon>
        <taxon>Coelurosauria</taxon>
        <taxon>Aves</taxon>
        <taxon>Neognathae</taxon>
        <taxon>Galloanserae</taxon>
        <taxon>Galliformes</taxon>
        <taxon>Phasianidae</taxon>
        <taxon>Meleagridinae</taxon>
        <taxon>Meleagris</taxon>
    </lineage>
</organism>
<dbReference type="Proteomes" id="UP000001645">
    <property type="component" value="Chromosome 5"/>
</dbReference>
<evidence type="ECO:0000256" key="1">
    <source>
        <dbReference type="SAM" id="MobiDB-lite"/>
    </source>
</evidence>
<dbReference type="AlphaFoldDB" id="A0A803XQ01"/>
<feature type="region of interest" description="Disordered" evidence="1">
    <location>
        <begin position="48"/>
        <end position="99"/>
    </location>
</feature>
<evidence type="ECO:0000313" key="3">
    <source>
        <dbReference type="Proteomes" id="UP000001645"/>
    </source>
</evidence>
<reference evidence="2" key="2">
    <citation type="submission" date="2025-08" db="UniProtKB">
        <authorList>
            <consortium name="Ensembl"/>
        </authorList>
    </citation>
    <scope>IDENTIFICATION</scope>
</reference>
<dbReference type="Ensembl" id="ENSMGAT00000032158.1">
    <property type="protein sequence ID" value="ENSMGAP00000021597.1"/>
    <property type="gene ID" value="ENSMGAG00000019586.1"/>
</dbReference>
<evidence type="ECO:0000313" key="2">
    <source>
        <dbReference type="Ensembl" id="ENSMGAP00000021597.1"/>
    </source>
</evidence>
<sequence>MRERGADGFYFRPQTSRGRGRKTEVVSLPQRWGGTRSLEACIKGRRGSKYSAPGHRFQSAASKKVESGPVGEVGGGNAGPEAGEHPSEVYDDGTNTFFW</sequence>
<feature type="region of interest" description="Disordered" evidence="1">
    <location>
        <begin position="1"/>
        <end position="26"/>
    </location>
</feature>
<reference evidence="2 3" key="1">
    <citation type="journal article" date="2010" name="PLoS Biol.">
        <title>Multi-platform next-generation sequencing of the domestic turkey (Meleagris gallopavo): genome assembly and analysis.</title>
        <authorList>
            <person name="Dalloul R.A."/>
            <person name="Long J.A."/>
            <person name="Zimin A.V."/>
            <person name="Aslam L."/>
            <person name="Beal K."/>
            <person name="Blomberg L.A."/>
            <person name="Bouffard P."/>
            <person name="Burt D.W."/>
            <person name="Crasta O."/>
            <person name="Crooijmans R.P."/>
            <person name="Cooper K."/>
            <person name="Coulombe R.A."/>
            <person name="De S."/>
            <person name="Delany M.E."/>
            <person name="Dodgson J.B."/>
            <person name="Dong J.J."/>
            <person name="Evans C."/>
            <person name="Frederickson K.M."/>
            <person name="Flicek P."/>
            <person name="Florea L."/>
            <person name="Folkerts O."/>
            <person name="Groenen M.A."/>
            <person name="Harkins T.T."/>
            <person name="Herrero J."/>
            <person name="Hoffmann S."/>
            <person name="Megens H.J."/>
            <person name="Jiang A."/>
            <person name="de Jong P."/>
            <person name="Kaiser P."/>
            <person name="Kim H."/>
            <person name="Kim K.W."/>
            <person name="Kim S."/>
            <person name="Langenberger D."/>
            <person name="Lee M.K."/>
            <person name="Lee T."/>
            <person name="Mane S."/>
            <person name="Marcais G."/>
            <person name="Marz M."/>
            <person name="McElroy A.P."/>
            <person name="Modise T."/>
            <person name="Nefedov M."/>
            <person name="Notredame C."/>
            <person name="Paton I.R."/>
            <person name="Payne W.S."/>
            <person name="Pertea G."/>
            <person name="Prickett D."/>
            <person name="Puiu D."/>
            <person name="Qioa D."/>
            <person name="Raineri E."/>
            <person name="Ruffier M."/>
            <person name="Salzberg S.L."/>
            <person name="Schatz M.C."/>
            <person name="Scheuring C."/>
            <person name="Schmidt C.J."/>
            <person name="Schroeder S."/>
            <person name="Searle S.M."/>
            <person name="Smith E.J."/>
            <person name="Smith J."/>
            <person name="Sonstegard T.S."/>
            <person name="Stadler P.F."/>
            <person name="Tafer H."/>
            <person name="Tu Z.J."/>
            <person name="Van Tassell C.P."/>
            <person name="Vilella A.J."/>
            <person name="Williams K.P."/>
            <person name="Yorke J.A."/>
            <person name="Zhang L."/>
            <person name="Zhang H.B."/>
            <person name="Zhang X."/>
            <person name="Zhang Y."/>
            <person name="Reed K.M."/>
        </authorList>
    </citation>
    <scope>NUCLEOTIDE SEQUENCE [LARGE SCALE GENOMIC DNA]</scope>
</reference>
<reference evidence="2" key="3">
    <citation type="submission" date="2025-09" db="UniProtKB">
        <authorList>
            <consortium name="Ensembl"/>
        </authorList>
    </citation>
    <scope>IDENTIFICATION</scope>
</reference>